<dbReference type="PANTHER" id="PTHR12862">
    <property type="entry name" value="BADF TYPE ATPASE DOMAIN-CONTAINING PROTEIN"/>
    <property type="match status" value="1"/>
</dbReference>
<dbReference type="Gene3D" id="3.30.420.40">
    <property type="match status" value="1"/>
</dbReference>
<dbReference type="InterPro" id="IPR043129">
    <property type="entry name" value="ATPase_NBD"/>
</dbReference>
<gene>
    <name evidence="1" type="ORF">LAZ67_3003131</name>
</gene>
<evidence type="ECO:0000313" key="2">
    <source>
        <dbReference type="Proteomes" id="UP001235939"/>
    </source>
</evidence>
<dbReference type="SUPFAM" id="SSF53067">
    <property type="entry name" value="Actin-like ATPase domain"/>
    <property type="match status" value="1"/>
</dbReference>
<reference evidence="1 2" key="1">
    <citation type="submission" date="2022-01" db="EMBL/GenBank/DDBJ databases">
        <title>A chromosomal length assembly of Cordylochernes scorpioides.</title>
        <authorList>
            <person name="Zeh D."/>
            <person name="Zeh J."/>
        </authorList>
    </citation>
    <scope>NUCLEOTIDE SEQUENCE [LARGE SCALE GENOMIC DNA]</scope>
    <source>
        <strain evidence="1">IN4F17</strain>
        <tissue evidence="1">Whole Body</tissue>
    </source>
</reference>
<proteinExistence type="predicted"/>
<keyword evidence="2" id="KW-1185">Reference proteome</keyword>
<dbReference type="Proteomes" id="UP001235939">
    <property type="component" value="Chromosome 03"/>
</dbReference>
<dbReference type="InterPro" id="IPR039758">
    <property type="entry name" value="NAGK-like"/>
</dbReference>
<name>A0ABY6KB67_9ARAC</name>
<protein>
    <submittedName>
        <fullName evidence="1">NAGK</fullName>
    </submittedName>
</protein>
<sequence>MTPFLSLKMSLIKLAEPVTSVTGRQGASYMRVAILDERGKVLASVTGTGYNHLLMGKQKAQEGVVNLISQVKSQANLPQDTVFTSLGMAMSGCEDQKSNTQMEEEWRTHYSHISGSWTVCSDTVGSIYTASSSGISFFFFLISTQSYQGIELVENCSNSLELRLYRSQVRMKKEEGEQ</sequence>
<dbReference type="PANTHER" id="PTHR12862:SF0">
    <property type="entry name" value="N-ACETYL-D-GLUCOSAMINE KINASE"/>
    <property type="match status" value="1"/>
</dbReference>
<evidence type="ECO:0000313" key="1">
    <source>
        <dbReference type="EMBL" id="UYV65098.1"/>
    </source>
</evidence>
<accession>A0ABY6KB67</accession>
<organism evidence="1 2">
    <name type="scientific">Cordylochernes scorpioides</name>
    <dbReference type="NCBI Taxonomy" id="51811"/>
    <lineage>
        <taxon>Eukaryota</taxon>
        <taxon>Metazoa</taxon>
        <taxon>Ecdysozoa</taxon>
        <taxon>Arthropoda</taxon>
        <taxon>Chelicerata</taxon>
        <taxon>Arachnida</taxon>
        <taxon>Pseudoscorpiones</taxon>
        <taxon>Cheliferoidea</taxon>
        <taxon>Chernetidae</taxon>
        <taxon>Cordylochernes</taxon>
    </lineage>
</organism>
<dbReference type="EMBL" id="CP092865">
    <property type="protein sequence ID" value="UYV65098.1"/>
    <property type="molecule type" value="Genomic_DNA"/>
</dbReference>